<dbReference type="EMBL" id="BBJU01000027">
    <property type="protein sequence ID" value="GAK72682.1"/>
    <property type="molecule type" value="Genomic_DNA"/>
</dbReference>
<name>A0A081D186_9HYPH</name>
<proteinExistence type="predicted"/>
<protein>
    <submittedName>
        <fullName evidence="1">Uncharacterized protein</fullName>
    </submittedName>
</protein>
<gene>
    <name evidence="1" type="ORF">RRU01S_27_00700</name>
</gene>
<dbReference type="Proteomes" id="UP000028701">
    <property type="component" value="Unassembled WGS sequence"/>
</dbReference>
<reference evidence="1 2" key="1">
    <citation type="submission" date="2014-08" db="EMBL/GenBank/DDBJ databases">
        <title>Whole genome shotgun sequence of Rhizobium rubi NBRC 13261.</title>
        <authorList>
            <person name="Katano-Makiyama Y."/>
            <person name="Hosoyama A."/>
            <person name="Hashimoto M."/>
            <person name="Hosoyama Y."/>
            <person name="Noguchi M."/>
            <person name="Tsuchikane K."/>
            <person name="Uohara A."/>
            <person name="Ohji S."/>
            <person name="Ichikawa N."/>
            <person name="Kimura A."/>
            <person name="Yamazoe A."/>
            <person name="Fujita N."/>
        </authorList>
    </citation>
    <scope>NUCLEOTIDE SEQUENCE [LARGE SCALE GENOMIC DNA]</scope>
    <source>
        <strain evidence="1 2">NBRC 13261</strain>
    </source>
</reference>
<evidence type="ECO:0000313" key="2">
    <source>
        <dbReference type="Proteomes" id="UP000028701"/>
    </source>
</evidence>
<accession>A0A081D186</accession>
<evidence type="ECO:0000313" key="1">
    <source>
        <dbReference type="EMBL" id="GAK72682.1"/>
    </source>
</evidence>
<dbReference type="AlphaFoldDB" id="A0A081D186"/>
<organism evidence="1 2">
    <name type="scientific">Agrobacterium rubi TR3 = NBRC 13261</name>
    <dbReference type="NCBI Taxonomy" id="1368415"/>
    <lineage>
        <taxon>Bacteria</taxon>
        <taxon>Pseudomonadati</taxon>
        <taxon>Pseudomonadota</taxon>
        <taxon>Alphaproteobacteria</taxon>
        <taxon>Hyphomicrobiales</taxon>
        <taxon>Rhizobiaceae</taxon>
        <taxon>Rhizobium/Agrobacterium group</taxon>
        <taxon>Agrobacterium</taxon>
    </lineage>
</organism>
<sequence length="76" mass="8406">MCGEPCFDFTVRLRCVSANFRQGIGGSLRECAADVGNILPSTLSCFDALIQSSEDYDERTELKRKSDPHYLAIALC</sequence>
<comment type="caution">
    <text evidence="1">The sequence shown here is derived from an EMBL/GenBank/DDBJ whole genome shotgun (WGS) entry which is preliminary data.</text>
</comment>